<keyword evidence="4" id="KW-1185">Reference proteome</keyword>
<evidence type="ECO:0000313" key="4">
    <source>
        <dbReference type="Proteomes" id="UP000050996"/>
    </source>
</evidence>
<dbReference type="PANTHER" id="PTHR30590">
    <property type="entry name" value="INNER MEMBRANE PROTEIN"/>
    <property type="match status" value="1"/>
</dbReference>
<comment type="caution">
    <text evidence="3">The sequence shown here is derived from an EMBL/GenBank/DDBJ whole genome shotgun (WGS) entry which is preliminary data.</text>
</comment>
<dbReference type="PATRIC" id="fig|1637975.4.peg.1482"/>
<evidence type="ECO:0000256" key="1">
    <source>
        <dbReference type="SAM" id="Phobius"/>
    </source>
</evidence>
<dbReference type="STRING" id="1637975.AN957_08635"/>
<reference evidence="3 4" key="1">
    <citation type="submission" date="2015-09" db="EMBL/GenBank/DDBJ databases">
        <title>Genome sequencing project for genomic taxonomy and phylogenomics of Bacillus-like bacteria.</title>
        <authorList>
            <person name="Liu B."/>
            <person name="Wang J."/>
            <person name="Zhu Y."/>
            <person name="Liu G."/>
            <person name="Chen Q."/>
            <person name="Chen Z."/>
            <person name="Lan J."/>
            <person name="Che J."/>
            <person name="Ge C."/>
            <person name="Shi H."/>
            <person name="Pan Z."/>
            <person name="Liu X."/>
        </authorList>
    </citation>
    <scope>NUCLEOTIDE SEQUENCE [LARGE SCALE GENOMIC DNA]</scope>
    <source>
        <strain evidence="3 4">FJAT-18043</strain>
    </source>
</reference>
<keyword evidence="1" id="KW-0472">Membrane</keyword>
<sequence>MNQSLHSISEQERIISLDIMRGFAILGIFLVNMLTFHSPFPNFDPYEWWSGTADQAIYTFIDIFVQASFYTLFSLLFGYGLVIMWERSKIRGSTFGLIGVRRLSFLLMIGILHALFIWHGDILITYAVMGFLFLLFIRMKGRNLIITGVLLYIIPNLLVSLLLFVSLLVAPAEEITIYDPEQAEMTLQVYQNGSFAEIMIQRMSDWYETNNLANAPFMLISIFPLFLIGGGAAKLKWLEKPKEHKKFLTLLASLSLLIGIIFKLLPYILGKNFATEYVQDIFGGPLLAIGYGVAIALAIEKTVFYKILSPLSFVGKLSMSNYLFQSIVSTLIFYNYGLGLYGKVTVVTGTVMVVLIYILQIAVSRFWISRFYYGPVEWLWRSFTYFNWPKWKREN</sequence>
<feature type="transmembrane region" description="Helical" evidence="1">
    <location>
        <begin position="281"/>
        <end position="299"/>
    </location>
</feature>
<feature type="domain" description="DUF418" evidence="2">
    <location>
        <begin position="232"/>
        <end position="386"/>
    </location>
</feature>
<dbReference type="InterPro" id="IPR007349">
    <property type="entry name" value="DUF418"/>
</dbReference>
<feature type="transmembrane region" description="Helical" evidence="1">
    <location>
        <begin position="122"/>
        <end position="137"/>
    </location>
</feature>
<keyword evidence="1" id="KW-1133">Transmembrane helix</keyword>
<evidence type="ECO:0000313" key="3">
    <source>
        <dbReference type="EMBL" id="KQL18631.1"/>
    </source>
</evidence>
<protein>
    <recommendedName>
        <fullName evidence="2">DUF418 domain-containing protein</fullName>
    </recommendedName>
</protein>
<organism evidence="3 4">
    <name type="scientific">Cytobacillus solani</name>
    <dbReference type="NCBI Taxonomy" id="1637975"/>
    <lineage>
        <taxon>Bacteria</taxon>
        <taxon>Bacillati</taxon>
        <taxon>Bacillota</taxon>
        <taxon>Bacilli</taxon>
        <taxon>Bacillales</taxon>
        <taxon>Bacillaceae</taxon>
        <taxon>Cytobacillus</taxon>
    </lineage>
</organism>
<dbReference type="Pfam" id="PF04235">
    <property type="entry name" value="DUF418"/>
    <property type="match status" value="1"/>
</dbReference>
<dbReference type="InterPro" id="IPR052529">
    <property type="entry name" value="Bact_Transport_Assoc"/>
</dbReference>
<feature type="transmembrane region" description="Helical" evidence="1">
    <location>
        <begin position="149"/>
        <end position="170"/>
    </location>
</feature>
<feature type="transmembrane region" description="Helical" evidence="1">
    <location>
        <begin position="215"/>
        <end position="235"/>
    </location>
</feature>
<keyword evidence="1" id="KW-0812">Transmembrane</keyword>
<feature type="transmembrane region" description="Helical" evidence="1">
    <location>
        <begin position="57"/>
        <end position="82"/>
    </location>
</feature>
<dbReference type="Proteomes" id="UP000050996">
    <property type="component" value="Unassembled WGS sequence"/>
</dbReference>
<dbReference type="AlphaFoldDB" id="A0A0Q3VGK3"/>
<dbReference type="PANTHER" id="PTHR30590:SF2">
    <property type="entry name" value="INNER MEMBRANE PROTEIN"/>
    <property type="match status" value="1"/>
</dbReference>
<name>A0A0Q3VGK3_9BACI</name>
<feature type="transmembrane region" description="Helical" evidence="1">
    <location>
        <begin position="247"/>
        <end position="269"/>
    </location>
</feature>
<evidence type="ECO:0000259" key="2">
    <source>
        <dbReference type="Pfam" id="PF04235"/>
    </source>
</evidence>
<dbReference type="RefSeq" id="WP_056683470.1">
    <property type="nucleotide sequence ID" value="NZ_LJIX01000006.1"/>
</dbReference>
<accession>A0A0Q3VGK3</accession>
<dbReference type="EMBL" id="LJIX01000006">
    <property type="protein sequence ID" value="KQL18631.1"/>
    <property type="molecule type" value="Genomic_DNA"/>
</dbReference>
<feature type="transmembrane region" description="Helical" evidence="1">
    <location>
        <begin position="94"/>
        <end position="116"/>
    </location>
</feature>
<feature type="transmembrane region" description="Helical" evidence="1">
    <location>
        <begin position="20"/>
        <end position="37"/>
    </location>
</feature>
<proteinExistence type="predicted"/>
<gene>
    <name evidence="3" type="ORF">AN957_08635</name>
</gene>
<feature type="transmembrane region" description="Helical" evidence="1">
    <location>
        <begin position="344"/>
        <end position="363"/>
    </location>
</feature>
<feature type="transmembrane region" description="Helical" evidence="1">
    <location>
        <begin position="320"/>
        <end position="338"/>
    </location>
</feature>